<dbReference type="Pfam" id="PF12796">
    <property type="entry name" value="Ank_2"/>
    <property type="match status" value="1"/>
</dbReference>
<dbReference type="InterPro" id="IPR036770">
    <property type="entry name" value="Ankyrin_rpt-contain_sf"/>
</dbReference>
<protein>
    <submittedName>
        <fullName evidence="4">Uncharacterized protein</fullName>
    </submittedName>
</protein>
<dbReference type="PROSITE" id="PS50088">
    <property type="entry name" value="ANK_REPEAT"/>
    <property type="match status" value="1"/>
</dbReference>
<dbReference type="SMART" id="SM00248">
    <property type="entry name" value="ANK"/>
    <property type="match status" value="13"/>
</dbReference>
<proteinExistence type="predicted"/>
<accession>A0A6A6XU34</accession>
<evidence type="ECO:0000256" key="2">
    <source>
        <dbReference type="ARBA" id="ARBA00023043"/>
    </source>
</evidence>
<evidence type="ECO:0000256" key="1">
    <source>
        <dbReference type="ARBA" id="ARBA00022737"/>
    </source>
</evidence>
<dbReference type="OrthoDB" id="3929560at2759"/>
<keyword evidence="1" id="KW-0677">Repeat</keyword>
<dbReference type="InterPro" id="IPR051165">
    <property type="entry name" value="Multifunctional_ANK_Repeat"/>
</dbReference>
<organism evidence="4 5">
    <name type="scientific">Melanomma pulvis-pyrius CBS 109.77</name>
    <dbReference type="NCBI Taxonomy" id="1314802"/>
    <lineage>
        <taxon>Eukaryota</taxon>
        <taxon>Fungi</taxon>
        <taxon>Dikarya</taxon>
        <taxon>Ascomycota</taxon>
        <taxon>Pezizomycotina</taxon>
        <taxon>Dothideomycetes</taxon>
        <taxon>Pleosporomycetidae</taxon>
        <taxon>Pleosporales</taxon>
        <taxon>Melanommataceae</taxon>
        <taxon>Melanomma</taxon>
    </lineage>
</organism>
<feature type="repeat" description="ANK" evidence="3">
    <location>
        <begin position="1115"/>
        <end position="1147"/>
    </location>
</feature>
<dbReference type="EMBL" id="MU001759">
    <property type="protein sequence ID" value="KAF2799768.1"/>
    <property type="molecule type" value="Genomic_DNA"/>
</dbReference>
<dbReference type="Proteomes" id="UP000799757">
    <property type="component" value="Unassembled WGS sequence"/>
</dbReference>
<dbReference type="PANTHER" id="PTHR24123:SF33">
    <property type="entry name" value="PROTEIN HOS4"/>
    <property type="match status" value="1"/>
</dbReference>
<dbReference type="InterPro" id="IPR002110">
    <property type="entry name" value="Ankyrin_rpt"/>
</dbReference>
<reference evidence="4" key="1">
    <citation type="journal article" date="2020" name="Stud. Mycol.">
        <title>101 Dothideomycetes genomes: a test case for predicting lifestyles and emergence of pathogens.</title>
        <authorList>
            <person name="Haridas S."/>
            <person name="Albert R."/>
            <person name="Binder M."/>
            <person name="Bloem J."/>
            <person name="Labutti K."/>
            <person name="Salamov A."/>
            <person name="Andreopoulos B."/>
            <person name="Baker S."/>
            <person name="Barry K."/>
            <person name="Bills G."/>
            <person name="Bluhm B."/>
            <person name="Cannon C."/>
            <person name="Castanera R."/>
            <person name="Culley D."/>
            <person name="Daum C."/>
            <person name="Ezra D."/>
            <person name="Gonzalez J."/>
            <person name="Henrissat B."/>
            <person name="Kuo A."/>
            <person name="Liang C."/>
            <person name="Lipzen A."/>
            <person name="Lutzoni F."/>
            <person name="Magnuson J."/>
            <person name="Mondo S."/>
            <person name="Nolan M."/>
            <person name="Ohm R."/>
            <person name="Pangilinan J."/>
            <person name="Park H.-J."/>
            <person name="Ramirez L."/>
            <person name="Alfaro M."/>
            <person name="Sun H."/>
            <person name="Tritt A."/>
            <person name="Yoshinaga Y."/>
            <person name="Zwiers L.-H."/>
            <person name="Turgeon B."/>
            <person name="Goodwin S."/>
            <person name="Spatafora J."/>
            <person name="Crous P."/>
            <person name="Grigoriev I."/>
        </authorList>
    </citation>
    <scope>NUCLEOTIDE SEQUENCE</scope>
    <source>
        <strain evidence="4">CBS 109.77</strain>
    </source>
</reference>
<dbReference type="PROSITE" id="PS50297">
    <property type="entry name" value="ANK_REP_REGION"/>
    <property type="match status" value="1"/>
</dbReference>
<dbReference type="PANTHER" id="PTHR24123">
    <property type="entry name" value="ANKYRIN REPEAT-CONTAINING"/>
    <property type="match status" value="1"/>
</dbReference>
<gene>
    <name evidence="4" type="ORF">K505DRAFT_370800</name>
</gene>
<dbReference type="Gene3D" id="1.25.40.20">
    <property type="entry name" value="Ankyrin repeat-containing domain"/>
    <property type="match status" value="5"/>
</dbReference>
<sequence length="1509" mass="163885">MEANNSTPTPALRGRPRLHELATTHSVPLSISLTPLLSSTCPTYMTDADRERANALLIERRTVDPEYKAPKAVSKFFKKKAEIEAFSQKEVNRALAAVVTEGGSPGLADALLEFGGDVNVARKASKSTWKKITRSDQQDRRSDLLPKAVQGGNVDIVRLLASRADHLSLDEALSESLDIGQLDVTRILLEYGADPAEFHEQFLSKISEGREDVTELLMRGPKRPCLECRAKGLIKAIEMGSLKNTTILMLNEADADYQQGSAFQLAVKSGRNDLAIALATGQKPPSPSSLDMGVSTAYTSHAHDLGKMISLIEICLCGSARGEHMAETLLKAVEEKQAELVDLLLVYEASVDYEGGAVIKHAILDGQNELMLELLKKKPSPISLSNAIDSAMTLSDLSIMHHVIMELLIAGVVGDAVNQALITAVKLSPDPHAYKIIQLLLDRGGADVNFQEGKALQLTAASGAIGVLQLLLATNPIVVSVNAAFPFAMEIQDVSKRHAVAEMLLQAGATGLVVDQALVNAAEIGTKGIPLVTLLLSKASVDFENGKALCEAIKIRCFELIQTLVTVKHSLQSLTAAWAEATVIDDDEFQFRTFQILLEVGMEGDSVGRSLVVATTKGSIGLDLCKLLLKYGASVDYNNGEAMVIAVQHSYIDILELLLSGNPSKGSLTPALAAAQALKEEERLAAVTPILKIGVAQEVCDAGLLQAVKEQPSDSRLIQLFLDAKGSPDFSDGSSILHAARTLNVGLLKMLAPSINSREAVSNAFGVVFQSTDKRWRSEEGLAFIELLIGKGAAGEYVNKAAVQAALMFDIDALELIAEPVSPASVFSTAFTEATRTRDDWVSPEGLTVVQFLLEKGVSGSDVYEALNKAASTFNFEALQLLSTVMIAPEAYTAALGEAIGAGEQWLLRKNQDVIDLLLEHDANGETLHMGLLEALDAYHRGTTSESLIDLLLHYNADVNYNKGEALQLAASSGDDAILKKLLGYGATLESISLAFSMAIASQHEEKRLFALLDAFMHNPVEPDVNFVYPDLDPPLILSMELYPESAAIAKRMCDMGCNIEKEVTCEIYDDELQGPEVVTPLAWALSQPDNMISTDVIAALLESNANPNYATNVSKTTPLHIAAKSGRSEDVTLLLKHGAKVSARDAYDRSALFYASRNGDAKTIASILKAKPGPNDGSLQEAARELHAPAIKLLIKGGHHPDFTSSKHDGRTALAELALCCASSPSDDRINDTIDALSMGNVDPLKKCRGKNPLYLSLENPEPLAIVQKLLERIYWKYVNDPNNLYIEDNILYSPTMYVTKGFLALSEADTGKLLKLLRDHETADVYYASEGQDQPPDAIGMPEKIAEFERKRKAREEKLRQQDEDHQRALMREAEAAGLKAQIKTDEQERKLQAIDAEQTLKFNHSAAANRQRLEALATQKRIDAQAAQHKLAVQKEATNTKLLEGQAKLNIQRQAARVKAVEGNIKVQQHIITQRSSAHSKLVQHKIKMEEMQAKRQMAQMKRLKG</sequence>
<keyword evidence="2 3" id="KW-0040">ANK repeat</keyword>
<keyword evidence="5" id="KW-1185">Reference proteome</keyword>
<evidence type="ECO:0000313" key="4">
    <source>
        <dbReference type="EMBL" id="KAF2799768.1"/>
    </source>
</evidence>
<evidence type="ECO:0000313" key="5">
    <source>
        <dbReference type="Proteomes" id="UP000799757"/>
    </source>
</evidence>
<dbReference type="SUPFAM" id="SSF48403">
    <property type="entry name" value="Ankyrin repeat"/>
    <property type="match status" value="4"/>
</dbReference>
<name>A0A6A6XU34_9PLEO</name>
<evidence type="ECO:0000256" key="3">
    <source>
        <dbReference type="PROSITE-ProRule" id="PRU00023"/>
    </source>
</evidence>